<evidence type="ECO:0000256" key="1">
    <source>
        <dbReference type="PROSITE-ProRule" id="PRU00285"/>
    </source>
</evidence>
<dbReference type="PANTHER" id="PTHR11527">
    <property type="entry name" value="HEAT-SHOCK PROTEIN 20 FAMILY MEMBER"/>
    <property type="match status" value="1"/>
</dbReference>
<name>D7DKK5_METV0</name>
<comment type="similarity">
    <text evidence="1 2">Belongs to the small heat shock protein (HSP20) family.</text>
</comment>
<organism evidence="4 5">
    <name type="scientific">Methylotenera versatilis (strain 301)</name>
    <dbReference type="NCBI Taxonomy" id="666681"/>
    <lineage>
        <taxon>Bacteria</taxon>
        <taxon>Pseudomonadati</taxon>
        <taxon>Pseudomonadota</taxon>
        <taxon>Betaproteobacteria</taxon>
        <taxon>Nitrosomonadales</taxon>
        <taxon>Methylophilaceae</taxon>
        <taxon>Methylotenera</taxon>
    </lineage>
</organism>
<evidence type="ECO:0000313" key="5">
    <source>
        <dbReference type="Proteomes" id="UP000000383"/>
    </source>
</evidence>
<dbReference type="Proteomes" id="UP000000383">
    <property type="component" value="Chromosome"/>
</dbReference>
<dbReference type="KEGG" id="meh:M301_2082"/>
<evidence type="ECO:0000259" key="3">
    <source>
        <dbReference type="PROSITE" id="PS01031"/>
    </source>
</evidence>
<reference evidence="5" key="1">
    <citation type="submission" date="2010-05" db="EMBL/GenBank/DDBJ databases">
        <title>Complete sequence of Methylotenera sp. 301.</title>
        <authorList>
            <person name="Lucas S."/>
            <person name="Copeland A."/>
            <person name="Lapidus A."/>
            <person name="Cheng J.-F."/>
            <person name="Bruce D."/>
            <person name="Goodwin L."/>
            <person name="Pitluck S."/>
            <person name="Clum A."/>
            <person name="Land M."/>
            <person name="Hauser L."/>
            <person name="Kyrpides N."/>
            <person name="Ivanova N."/>
            <person name="Chistoservova L."/>
            <person name="Kalyuzhnaya M."/>
            <person name="Woyke T."/>
        </authorList>
    </citation>
    <scope>NUCLEOTIDE SEQUENCE [LARGE SCALE GENOMIC DNA]</scope>
    <source>
        <strain evidence="5">301</strain>
    </source>
</reference>
<accession>D7DKK5</accession>
<dbReference type="SUPFAM" id="SSF49764">
    <property type="entry name" value="HSP20-like chaperones"/>
    <property type="match status" value="1"/>
</dbReference>
<dbReference type="RefSeq" id="WP_013148760.1">
    <property type="nucleotide sequence ID" value="NC_014207.1"/>
</dbReference>
<dbReference type="OrthoDB" id="9808910at2"/>
<dbReference type="Pfam" id="PF00011">
    <property type="entry name" value="HSP20"/>
    <property type="match status" value="1"/>
</dbReference>
<proteinExistence type="inferred from homology"/>
<dbReference type="AlphaFoldDB" id="D7DKK5"/>
<dbReference type="HOGENOM" id="CLU_046737_8_5_4"/>
<dbReference type="InterPro" id="IPR031107">
    <property type="entry name" value="Small_HSP"/>
</dbReference>
<dbReference type="Gene3D" id="2.60.40.790">
    <property type="match status" value="1"/>
</dbReference>
<evidence type="ECO:0000313" key="4">
    <source>
        <dbReference type="EMBL" id="ADI30451.1"/>
    </source>
</evidence>
<dbReference type="InterPro" id="IPR002068">
    <property type="entry name" value="A-crystallin/Hsp20_dom"/>
</dbReference>
<reference evidence="4 5" key="2">
    <citation type="journal article" date="2011" name="J. Bacteriol.">
        <title>Genomes of three methylotrophs from a single niche uncover genetic and metabolic divergence of Methylophilaceae.</title>
        <authorList>
            <person name="Lapidus A."/>
            <person name="Clum A."/>
            <person name="Labutti K."/>
            <person name="Kaluzhnaya M.G."/>
            <person name="Lim S."/>
            <person name="Beck D.A."/>
            <person name="Glavina Del Rio T."/>
            <person name="Nolan M."/>
            <person name="Mavromatis K."/>
            <person name="Huntemann M."/>
            <person name="Lucas S."/>
            <person name="Lidstrom M.E."/>
            <person name="Ivanova N."/>
            <person name="Chistoserdova L."/>
        </authorList>
    </citation>
    <scope>NUCLEOTIDE SEQUENCE [LARGE SCALE GENOMIC DNA]</scope>
    <source>
        <strain evidence="4 5">301</strain>
    </source>
</reference>
<dbReference type="EMBL" id="CP002056">
    <property type="protein sequence ID" value="ADI30451.1"/>
    <property type="molecule type" value="Genomic_DNA"/>
</dbReference>
<keyword evidence="5" id="KW-1185">Reference proteome</keyword>
<evidence type="ECO:0000256" key="2">
    <source>
        <dbReference type="RuleBase" id="RU003616"/>
    </source>
</evidence>
<sequence>MSQLTRFNNNLFNDFFGDLGSHGYFVSPLHGESLSSNFKVDIKDSDNSYVFQAELPGIRKEDLHVTVDGSTVTIAAEIKQHDEQTKDEKVVRSERYFGSVSRSFQLPVDVDQNTANASYENGVLQLTLPKKLNVAGKRIEIL</sequence>
<gene>
    <name evidence="4" type="ordered locus">M301_2082</name>
</gene>
<dbReference type="CDD" id="cd06471">
    <property type="entry name" value="ACD_LpsHSP_like"/>
    <property type="match status" value="1"/>
</dbReference>
<dbReference type="STRING" id="666681.M301_2082"/>
<dbReference type="eggNOG" id="COG0071">
    <property type="taxonomic scope" value="Bacteria"/>
</dbReference>
<dbReference type="InterPro" id="IPR008978">
    <property type="entry name" value="HSP20-like_chaperone"/>
</dbReference>
<dbReference type="PROSITE" id="PS01031">
    <property type="entry name" value="SHSP"/>
    <property type="match status" value="1"/>
</dbReference>
<feature type="domain" description="SHSP" evidence="3">
    <location>
        <begin position="31"/>
        <end position="142"/>
    </location>
</feature>
<protein>
    <submittedName>
        <fullName evidence="4">Heat shock protein Hsp20</fullName>
    </submittedName>
</protein>
<keyword evidence="4" id="KW-0346">Stress response</keyword>